<evidence type="ECO:0000313" key="6">
    <source>
        <dbReference type="EMBL" id="CAF3531208.1"/>
    </source>
</evidence>
<proteinExistence type="predicted"/>
<comment type="caution">
    <text evidence="6">The sequence shown here is derived from an EMBL/GenBank/DDBJ whole genome shotgun (WGS) entry which is preliminary data.</text>
</comment>
<dbReference type="EMBL" id="CAJOBB010000047">
    <property type="protein sequence ID" value="CAF3531208.1"/>
    <property type="molecule type" value="Genomic_DNA"/>
</dbReference>
<organism evidence="6 8">
    <name type="scientific">Adineta steineri</name>
    <dbReference type="NCBI Taxonomy" id="433720"/>
    <lineage>
        <taxon>Eukaryota</taxon>
        <taxon>Metazoa</taxon>
        <taxon>Spiralia</taxon>
        <taxon>Gnathifera</taxon>
        <taxon>Rotifera</taxon>
        <taxon>Eurotatoria</taxon>
        <taxon>Bdelloidea</taxon>
        <taxon>Adinetida</taxon>
        <taxon>Adinetidae</taxon>
        <taxon>Adineta</taxon>
    </lineage>
</organism>
<name>A0A818IZK1_9BILA</name>
<evidence type="ECO:0000313" key="3">
    <source>
        <dbReference type="EMBL" id="CAF0774924.1"/>
    </source>
</evidence>
<dbReference type="Proteomes" id="UP000663845">
    <property type="component" value="Unassembled WGS sequence"/>
</dbReference>
<evidence type="ECO:0000256" key="1">
    <source>
        <dbReference type="SAM" id="MobiDB-lite"/>
    </source>
</evidence>
<dbReference type="AlphaFoldDB" id="A0A818IZK1"/>
<gene>
    <name evidence="2" type="ORF">IZO911_LOCUS3575</name>
    <name evidence="4" type="ORF">JYZ213_LOCUS4858</name>
    <name evidence="6" type="ORF">KXQ929_LOCUS1684</name>
    <name evidence="7" type="ORF">OKA104_LOCUS4396</name>
    <name evidence="5" type="ORF">OXD698_LOCUS2235</name>
    <name evidence="3" type="ORF">VCS650_LOCUS2589</name>
</gene>
<dbReference type="EMBL" id="CAJNOG010000028">
    <property type="protein sequence ID" value="CAF0793490.1"/>
    <property type="molecule type" value="Genomic_DNA"/>
</dbReference>
<dbReference type="Proteomes" id="UP000663860">
    <property type="component" value="Unassembled WGS sequence"/>
</dbReference>
<feature type="region of interest" description="Disordered" evidence="1">
    <location>
        <begin position="92"/>
        <end position="112"/>
    </location>
</feature>
<evidence type="ECO:0000313" key="2">
    <source>
        <dbReference type="EMBL" id="CAF0741632.1"/>
    </source>
</evidence>
<reference evidence="6" key="1">
    <citation type="submission" date="2021-02" db="EMBL/GenBank/DDBJ databases">
        <authorList>
            <person name="Nowell W R."/>
        </authorList>
    </citation>
    <scope>NUCLEOTIDE SEQUENCE</scope>
</reference>
<feature type="compositionally biased region" description="Polar residues" evidence="1">
    <location>
        <begin position="103"/>
        <end position="112"/>
    </location>
</feature>
<dbReference type="Proteomes" id="UP000663844">
    <property type="component" value="Unassembled WGS sequence"/>
</dbReference>
<evidence type="ECO:0000313" key="4">
    <source>
        <dbReference type="EMBL" id="CAF0793490.1"/>
    </source>
</evidence>
<protein>
    <submittedName>
        <fullName evidence="6">Uncharacterized protein</fullName>
    </submittedName>
</protein>
<dbReference type="Proteomes" id="UP000663881">
    <property type="component" value="Unassembled WGS sequence"/>
</dbReference>
<dbReference type="Proteomes" id="UP000663891">
    <property type="component" value="Unassembled WGS sequence"/>
</dbReference>
<dbReference type="EMBL" id="CAJOAY010000141">
    <property type="protein sequence ID" value="CAF3557153.1"/>
    <property type="molecule type" value="Genomic_DNA"/>
</dbReference>
<sequence length="112" mass="12826">MLFMYKNYLANASDSDLYMGTLGKYFTFLKQKFTSSNGGSDDMLTVHELNEQQPSLRHHPLAQLLSTADPISIEAIPITDFPSTQQLTTPFDFLQHKKRRNQKSNSCHSRSR</sequence>
<dbReference type="EMBL" id="CAJNON010000013">
    <property type="protein sequence ID" value="CAF0774924.1"/>
    <property type="molecule type" value="Genomic_DNA"/>
</dbReference>
<evidence type="ECO:0000313" key="7">
    <source>
        <dbReference type="EMBL" id="CAF3557153.1"/>
    </source>
</evidence>
<evidence type="ECO:0000313" key="5">
    <source>
        <dbReference type="EMBL" id="CAF3517506.1"/>
    </source>
</evidence>
<accession>A0A818IZK1</accession>
<dbReference type="Proteomes" id="UP000663868">
    <property type="component" value="Unassembled WGS sequence"/>
</dbReference>
<dbReference type="EMBL" id="CAJNOE010000019">
    <property type="protein sequence ID" value="CAF0741632.1"/>
    <property type="molecule type" value="Genomic_DNA"/>
</dbReference>
<evidence type="ECO:0000313" key="8">
    <source>
        <dbReference type="Proteomes" id="UP000663868"/>
    </source>
</evidence>
<dbReference type="EMBL" id="CAJOAZ010000071">
    <property type="protein sequence ID" value="CAF3517506.1"/>
    <property type="molecule type" value="Genomic_DNA"/>
</dbReference>